<dbReference type="InterPro" id="IPR011852">
    <property type="entry name" value="TRAP_TAXI"/>
</dbReference>
<feature type="chain" id="PRO_5014957397" description="C4-dicarboxylate ABC transporter substrate-binding protein" evidence="1">
    <location>
        <begin position="25"/>
        <end position="322"/>
    </location>
</feature>
<dbReference type="AlphaFoldDB" id="A0A2N7BPM5"/>
<evidence type="ECO:0008006" key="4">
    <source>
        <dbReference type="Google" id="ProtNLM"/>
    </source>
</evidence>
<protein>
    <recommendedName>
        <fullName evidence="4">C4-dicarboxylate ABC transporter substrate-binding protein</fullName>
    </recommendedName>
</protein>
<sequence>MKTKSIQLALILSLFSSFPVSSYANEYITIGSGSVDGVNYPVAMALCKYINRDRAQHNVRCSVESSNGSSENLSNLKEGSVEFAIVQSDLALHRYNGDGLYSKEGNFKELRAVISLHTDAITLVVKKDANINTFTDLVGKKVSIGTPESNSRIEMDMLLEISGLDSSVFSEAFEYSELESEEAFCNEKISAFIMVTGHPSRQVEEVFKYCNAKLISLDSRLIDNITSTHPEYSKVSISKETYPGQSNDFVTLGLTEILLAKSDVSSEIVFSAVSSLFNNIEELKNQHPSLISLSKEKMLIEGILIPLHAGSKLYIDEIKNKK</sequence>
<dbReference type="RefSeq" id="WP_102269913.1">
    <property type="nucleotide sequence ID" value="NZ_MCSH01000202.1"/>
</dbReference>
<dbReference type="NCBIfam" id="TIGR02122">
    <property type="entry name" value="TRAP_TAXI"/>
    <property type="match status" value="1"/>
</dbReference>
<name>A0A2N7BPM5_9VIBR</name>
<feature type="signal peptide" evidence="1">
    <location>
        <begin position="1"/>
        <end position="24"/>
    </location>
</feature>
<dbReference type="Pfam" id="PF16868">
    <property type="entry name" value="NMT1_3"/>
    <property type="match status" value="1"/>
</dbReference>
<dbReference type="SUPFAM" id="SSF53850">
    <property type="entry name" value="Periplasmic binding protein-like II"/>
    <property type="match status" value="1"/>
</dbReference>
<dbReference type="EMBL" id="MCSI01000143">
    <property type="protein sequence ID" value="PME60612.1"/>
    <property type="molecule type" value="Genomic_DNA"/>
</dbReference>
<evidence type="ECO:0000313" key="2">
    <source>
        <dbReference type="EMBL" id="PME60612.1"/>
    </source>
</evidence>
<comment type="caution">
    <text evidence="2">The sequence shown here is derived from an EMBL/GenBank/DDBJ whole genome shotgun (WGS) entry which is preliminary data.</text>
</comment>
<dbReference type="PANTHER" id="PTHR42941">
    <property type="entry name" value="SLL1037 PROTEIN"/>
    <property type="match status" value="1"/>
</dbReference>
<dbReference type="Gene3D" id="3.40.190.10">
    <property type="entry name" value="Periplasmic binding protein-like II"/>
    <property type="match status" value="2"/>
</dbReference>
<organism evidence="2 3">
    <name type="scientific">Vibrio lentus</name>
    <dbReference type="NCBI Taxonomy" id="136468"/>
    <lineage>
        <taxon>Bacteria</taxon>
        <taxon>Pseudomonadati</taxon>
        <taxon>Pseudomonadota</taxon>
        <taxon>Gammaproteobacteria</taxon>
        <taxon>Vibrionales</taxon>
        <taxon>Vibrionaceae</taxon>
        <taxon>Vibrio</taxon>
    </lineage>
</organism>
<accession>A0A2N7BPM5</accession>
<reference evidence="3" key="1">
    <citation type="submission" date="2016-07" db="EMBL/GenBank/DDBJ databases">
        <title>Nontailed viruses are major unrecognized killers of bacteria in the ocean.</title>
        <authorList>
            <person name="Kauffman K."/>
            <person name="Hussain F."/>
            <person name="Yang J."/>
            <person name="Arevalo P."/>
            <person name="Brown J."/>
            <person name="Cutler M."/>
            <person name="Kelly L."/>
            <person name="Polz M.F."/>
        </authorList>
    </citation>
    <scope>NUCLEOTIDE SEQUENCE [LARGE SCALE GENOMIC DNA]</scope>
    <source>
        <strain evidence="3">10N.286.55.C1</strain>
    </source>
</reference>
<keyword evidence="1" id="KW-0732">Signal</keyword>
<evidence type="ECO:0000313" key="3">
    <source>
        <dbReference type="Proteomes" id="UP000235778"/>
    </source>
</evidence>
<dbReference type="Proteomes" id="UP000235778">
    <property type="component" value="Unassembled WGS sequence"/>
</dbReference>
<dbReference type="PANTHER" id="PTHR42941:SF1">
    <property type="entry name" value="SLL1037 PROTEIN"/>
    <property type="match status" value="1"/>
</dbReference>
<evidence type="ECO:0000256" key="1">
    <source>
        <dbReference type="SAM" id="SignalP"/>
    </source>
</evidence>
<proteinExistence type="predicted"/>
<gene>
    <name evidence="2" type="ORF">BCV30_12935</name>
</gene>